<comment type="caution">
    <text evidence="1">The sequence shown here is derived from an EMBL/GenBank/DDBJ whole genome shotgun (WGS) entry which is preliminary data.</text>
</comment>
<protein>
    <submittedName>
        <fullName evidence="1">Uncharacterized protein</fullName>
    </submittedName>
</protein>
<evidence type="ECO:0000313" key="1">
    <source>
        <dbReference type="EMBL" id="MEF3113730.1"/>
    </source>
</evidence>
<accession>A0ABU7WQC1</accession>
<dbReference type="RefSeq" id="WP_331786329.1">
    <property type="nucleotide sequence ID" value="NZ_JAVFKM010000004.1"/>
</dbReference>
<dbReference type="Proteomes" id="UP001348265">
    <property type="component" value="Unassembled WGS sequence"/>
</dbReference>
<keyword evidence="2" id="KW-1185">Reference proteome</keyword>
<proteinExistence type="predicted"/>
<dbReference type="EMBL" id="JAVFKM010000004">
    <property type="protein sequence ID" value="MEF3113730.1"/>
    <property type="molecule type" value="Genomic_DNA"/>
</dbReference>
<evidence type="ECO:0000313" key="2">
    <source>
        <dbReference type="Proteomes" id="UP001348265"/>
    </source>
</evidence>
<organism evidence="1 2">
    <name type="scientific">Streptomyces chrestomyceticus</name>
    <dbReference type="NCBI Taxonomy" id="68185"/>
    <lineage>
        <taxon>Bacteria</taxon>
        <taxon>Bacillati</taxon>
        <taxon>Actinomycetota</taxon>
        <taxon>Actinomycetes</taxon>
        <taxon>Kitasatosporales</taxon>
        <taxon>Streptomycetaceae</taxon>
        <taxon>Streptomyces</taxon>
    </lineage>
</organism>
<name>A0ABU7WQC1_9ACTN</name>
<gene>
    <name evidence="1" type="ORF">RB636_11045</name>
</gene>
<reference evidence="1 2" key="1">
    <citation type="submission" date="2023-08" db="EMBL/GenBank/DDBJ databases">
        <authorList>
            <person name="Sharma P."/>
            <person name="Verma V."/>
            <person name="Mohan M.K."/>
            <person name="Dubey A.K."/>
        </authorList>
    </citation>
    <scope>NUCLEOTIDE SEQUENCE [LARGE SCALE GENOMIC DNA]</scope>
    <source>
        <strain evidence="1 2">ADP4</strain>
    </source>
</reference>
<sequence length="45" mass="4268">MVTVDAVDDQLALSGGGGEGVQSDAGMLGEEVLGGVLIHSAAGAL</sequence>